<keyword evidence="1" id="KW-1133">Transmembrane helix</keyword>
<protein>
    <submittedName>
        <fullName evidence="2">Uncharacterized protein</fullName>
    </submittedName>
</protein>
<feature type="transmembrane region" description="Helical" evidence="1">
    <location>
        <begin position="69"/>
        <end position="86"/>
    </location>
</feature>
<keyword evidence="1" id="KW-0472">Membrane</keyword>
<feature type="transmembrane region" description="Helical" evidence="1">
    <location>
        <begin position="37"/>
        <end position="57"/>
    </location>
</feature>
<dbReference type="Proteomes" id="UP000277766">
    <property type="component" value="Unassembled WGS sequence"/>
</dbReference>
<evidence type="ECO:0000256" key="1">
    <source>
        <dbReference type="SAM" id="Phobius"/>
    </source>
</evidence>
<feature type="transmembrane region" description="Helical" evidence="1">
    <location>
        <begin position="106"/>
        <end position="124"/>
    </location>
</feature>
<dbReference type="EMBL" id="RXPE01000011">
    <property type="protein sequence ID" value="RTR27295.1"/>
    <property type="molecule type" value="Genomic_DNA"/>
</dbReference>
<accession>A0A3S0I804</accession>
<organism evidence="2 3">
    <name type="scientific">Deinococcus radiophilus</name>
    <dbReference type="NCBI Taxonomy" id="32062"/>
    <lineage>
        <taxon>Bacteria</taxon>
        <taxon>Thermotogati</taxon>
        <taxon>Deinococcota</taxon>
        <taxon>Deinococci</taxon>
        <taxon>Deinococcales</taxon>
        <taxon>Deinococcaceae</taxon>
        <taxon>Deinococcus</taxon>
    </lineage>
</organism>
<name>A0A3S0I804_9DEIO</name>
<evidence type="ECO:0000313" key="3">
    <source>
        <dbReference type="Proteomes" id="UP000277766"/>
    </source>
</evidence>
<sequence>MTQPPSGPVMLPWLKPLLEAMQSAQPQVQLRGMRQGYNLAFGLTATLGLLLGLLGWWLGPVQFSGELGLWLLLLAAVLAGLVIWLTGRTLRSQLNQSRTPHEQRTALLGAGLGLATAPAIPWLLGCAVVSHLPLALSFAASAGVFYGLGWWLLGRWQAAASDKILEVLQSGSSPEAGEQND</sequence>
<dbReference type="AlphaFoldDB" id="A0A3S0I804"/>
<reference evidence="2 3" key="1">
    <citation type="submission" date="2018-12" db="EMBL/GenBank/DDBJ databases">
        <title>Deinococcus radiophilus ATCC 27603 genome sequencing and assembly.</title>
        <authorList>
            <person name="Maclea K.S."/>
            <person name="Maynard C.R."/>
        </authorList>
    </citation>
    <scope>NUCLEOTIDE SEQUENCE [LARGE SCALE GENOMIC DNA]</scope>
    <source>
        <strain evidence="2 3">ATCC 27603</strain>
    </source>
</reference>
<keyword evidence="1" id="KW-0812">Transmembrane</keyword>
<feature type="transmembrane region" description="Helical" evidence="1">
    <location>
        <begin position="130"/>
        <end position="153"/>
    </location>
</feature>
<dbReference type="RefSeq" id="WP_126352040.1">
    <property type="nucleotide sequence ID" value="NZ_JBHSVX010000001.1"/>
</dbReference>
<keyword evidence="3" id="KW-1185">Reference proteome</keyword>
<gene>
    <name evidence="2" type="ORF">EJ104_07010</name>
</gene>
<comment type="caution">
    <text evidence="2">The sequence shown here is derived from an EMBL/GenBank/DDBJ whole genome shotgun (WGS) entry which is preliminary data.</text>
</comment>
<proteinExistence type="predicted"/>
<evidence type="ECO:0000313" key="2">
    <source>
        <dbReference type="EMBL" id="RTR27295.1"/>
    </source>
</evidence>